<keyword evidence="1" id="KW-0808">Transferase</keyword>
<dbReference type="InterPro" id="IPR029045">
    <property type="entry name" value="ClpP/crotonase-like_dom_sf"/>
</dbReference>
<dbReference type="Pfam" id="PF01039">
    <property type="entry name" value="Carboxyl_trans"/>
    <property type="match status" value="1"/>
</dbReference>
<dbReference type="GO" id="GO:0005524">
    <property type="term" value="F:ATP binding"/>
    <property type="evidence" value="ECO:0007669"/>
    <property type="project" value="UniProtKB-KW"/>
</dbReference>
<reference evidence="6" key="1">
    <citation type="submission" date="2017-06" db="EMBL/GenBank/DDBJ databases">
        <title>Complete Chloroplast Genome Sequence of Chenopodium album.</title>
        <authorList>
            <person name="Jashmi R.K."/>
            <person name="Thongam B."/>
        </authorList>
    </citation>
    <scope>NUCLEOTIDE SEQUENCE</scope>
    <source>
        <tissue evidence="6">Leaf</tissue>
    </source>
</reference>
<keyword evidence="3" id="KW-0863">Zinc-finger</keyword>
<dbReference type="SUPFAM" id="SSF52096">
    <property type="entry name" value="ClpP/crotonase"/>
    <property type="match status" value="1"/>
</dbReference>
<dbReference type="PANTHER" id="PTHR42995:SF5">
    <property type="entry name" value="ACETYL-COENZYME A CARBOXYLASE CARBOXYL TRANSFERASE SUBUNIT BETA, CHLOROPLASTIC"/>
    <property type="match status" value="1"/>
</dbReference>
<keyword evidence="2" id="KW-0547">Nucleotide-binding</keyword>
<evidence type="ECO:0000256" key="2">
    <source>
        <dbReference type="ARBA" id="ARBA00022741"/>
    </source>
</evidence>
<gene>
    <name evidence="6" type="primary">accD</name>
</gene>
<dbReference type="GO" id="GO:0008270">
    <property type="term" value="F:zinc ion binding"/>
    <property type="evidence" value="ECO:0007669"/>
    <property type="project" value="UniProtKB-KW"/>
</dbReference>
<dbReference type="PROSITE" id="PS50980">
    <property type="entry name" value="COA_CT_NTER"/>
    <property type="match status" value="1"/>
</dbReference>
<name>A0A291S7Y8_CHEAL</name>
<dbReference type="InterPro" id="IPR034733">
    <property type="entry name" value="AcCoA_carboxyl_beta"/>
</dbReference>
<evidence type="ECO:0000313" key="6">
    <source>
        <dbReference type="EMBL" id="ATL76553.1"/>
    </source>
</evidence>
<evidence type="ECO:0000256" key="1">
    <source>
        <dbReference type="ARBA" id="ARBA00022679"/>
    </source>
</evidence>
<sequence>MSDWILIRAGNVQIYSNYSSFFFMRMGARNSKKWFNSICQRAQIRVWMINGQSWSYKYQYNGRSESYRKKHSLEKLCSLCYGHSEFHLYSFFTRGRLFPILRYKSNFDQRSVFSTAKFLFELLEFKLSLIEWRYLSFHGLYRLESHLHQLSSFSNPWQFHPQLQLHLLHFSGNTCESFSKRIITNDSNFPKIENSTNLDAQKYKHLWVQCENCYAYYKKLLKSKMGICEQCGYHSSSDRIELLDPGTWNPMDEGMVSMDPIEFHSEEEAYKDRIDSYQKTGSEAVQTGSQHGIPAIGVMDFQFMGGSMGSGEKITRFEYAANKFPLIICASGGARMQEGSCLQMAKISSVLYDYQSNKKLFYVSILTSPTTGGAASFGMLGDIIIAEPNAYIAFAGKRVEQTYKTVPEGSQAAEFLFHKGLFQSYP</sequence>
<evidence type="ECO:0000256" key="4">
    <source>
        <dbReference type="ARBA" id="ARBA00022840"/>
    </source>
</evidence>
<accession>A0A291S7Y8</accession>
<keyword evidence="6" id="KW-0934">Plastid</keyword>
<keyword evidence="3" id="KW-0479">Metal-binding</keyword>
<keyword evidence="3" id="KW-0862">Zinc</keyword>
<keyword evidence="4" id="KW-0067">ATP-binding</keyword>
<dbReference type="Gene3D" id="3.90.226.10">
    <property type="entry name" value="2-enoyl-CoA Hydratase, Chain A, domain 1"/>
    <property type="match status" value="1"/>
</dbReference>
<dbReference type="InterPro" id="IPR011762">
    <property type="entry name" value="COA_CT_N"/>
</dbReference>
<dbReference type="GO" id="GO:2001295">
    <property type="term" value="P:malonyl-CoA biosynthetic process"/>
    <property type="evidence" value="ECO:0007669"/>
    <property type="project" value="TreeGrafter"/>
</dbReference>
<geneLocation type="plastid" evidence="6"/>
<proteinExistence type="predicted"/>
<dbReference type="AlphaFoldDB" id="A0A291S7Y8"/>
<protein>
    <submittedName>
        <fullName evidence="6">Acetyl-CoA carboxylase beta subunit</fullName>
    </submittedName>
</protein>
<organism evidence="6">
    <name type="scientific">Chenopodium album</name>
    <name type="common">Fat hen</name>
    <dbReference type="NCBI Taxonomy" id="3559"/>
    <lineage>
        <taxon>Eukaryota</taxon>
        <taxon>Viridiplantae</taxon>
        <taxon>Streptophyta</taxon>
        <taxon>Embryophyta</taxon>
        <taxon>Tracheophyta</taxon>
        <taxon>Spermatophyta</taxon>
        <taxon>Magnoliopsida</taxon>
        <taxon>eudicotyledons</taxon>
        <taxon>Gunneridae</taxon>
        <taxon>Pentapetalae</taxon>
        <taxon>Caryophyllales</taxon>
        <taxon>Chenopodiaceae</taxon>
        <taxon>Chenopodioideae</taxon>
        <taxon>Atripliceae</taxon>
        <taxon>Chenopodium</taxon>
    </lineage>
</organism>
<feature type="domain" description="CoA carboxyltransferase N-terminal" evidence="5">
    <location>
        <begin position="326"/>
        <end position="426"/>
    </location>
</feature>
<dbReference type="GO" id="GO:0006633">
    <property type="term" value="P:fatty acid biosynthetic process"/>
    <property type="evidence" value="ECO:0007669"/>
    <property type="project" value="TreeGrafter"/>
</dbReference>
<evidence type="ECO:0000259" key="5">
    <source>
        <dbReference type="PROSITE" id="PS50980"/>
    </source>
</evidence>
<dbReference type="PANTHER" id="PTHR42995">
    <property type="entry name" value="ACETYL-COENZYME A CARBOXYLASE CARBOXYL TRANSFERASE SUBUNIT BETA, CHLOROPLASTIC"/>
    <property type="match status" value="1"/>
</dbReference>
<dbReference type="GO" id="GO:0016740">
    <property type="term" value="F:transferase activity"/>
    <property type="evidence" value="ECO:0007669"/>
    <property type="project" value="UniProtKB-KW"/>
</dbReference>
<dbReference type="GO" id="GO:0003989">
    <property type="term" value="F:acetyl-CoA carboxylase activity"/>
    <property type="evidence" value="ECO:0007669"/>
    <property type="project" value="TreeGrafter"/>
</dbReference>
<evidence type="ECO:0000256" key="3">
    <source>
        <dbReference type="ARBA" id="ARBA00022771"/>
    </source>
</evidence>
<dbReference type="EMBL" id="MF418659">
    <property type="protein sequence ID" value="ATL76553.1"/>
    <property type="molecule type" value="Genomic_DNA"/>
</dbReference>